<evidence type="ECO:0000256" key="1">
    <source>
        <dbReference type="ARBA" id="ARBA00022729"/>
    </source>
</evidence>
<proteinExistence type="predicted"/>
<dbReference type="InterPro" id="IPR018466">
    <property type="entry name" value="Kre9/Knh1-like_N"/>
</dbReference>
<dbReference type="AlphaFoldDB" id="A0A164N5A4"/>
<feature type="non-terminal residue" evidence="3">
    <location>
        <position position="1"/>
    </location>
</feature>
<accession>A0A164N5A4</accession>
<dbReference type="InterPro" id="IPR052479">
    <property type="entry name" value="GPI-anchor_Adhesion_Reg"/>
</dbReference>
<feature type="domain" description="Yeast cell wall synthesis Kre9/Knh1-like N-terminal" evidence="2">
    <location>
        <begin position="19"/>
        <end position="101"/>
    </location>
</feature>
<dbReference type="EMBL" id="KV419451">
    <property type="protein sequence ID" value="KZS87369.1"/>
    <property type="molecule type" value="Genomic_DNA"/>
</dbReference>
<dbReference type="OrthoDB" id="5420143at2759"/>
<organism evidence="3 4">
    <name type="scientific">Sistotremastrum niveocremeum HHB9708</name>
    <dbReference type="NCBI Taxonomy" id="1314777"/>
    <lineage>
        <taxon>Eukaryota</taxon>
        <taxon>Fungi</taxon>
        <taxon>Dikarya</taxon>
        <taxon>Basidiomycota</taxon>
        <taxon>Agaricomycotina</taxon>
        <taxon>Agaricomycetes</taxon>
        <taxon>Sistotremastrales</taxon>
        <taxon>Sistotremastraceae</taxon>
        <taxon>Sertulicium</taxon>
        <taxon>Sertulicium niveocremeum</taxon>
    </lineage>
</organism>
<evidence type="ECO:0000259" key="2">
    <source>
        <dbReference type="Pfam" id="PF10342"/>
    </source>
</evidence>
<gene>
    <name evidence="3" type="ORF">SISNIDRAFT_389013</name>
</gene>
<reference evidence="3 4" key="1">
    <citation type="journal article" date="2016" name="Mol. Biol. Evol.">
        <title>Comparative Genomics of Early-Diverging Mushroom-Forming Fungi Provides Insights into the Origins of Lignocellulose Decay Capabilities.</title>
        <authorList>
            <person name="Nagy L.G."/>
            <person name="Riley R."/>
            <person name="Tritt A."/>
            <person name="Adam C."/>
            <person name="Daum C."/>
            <person name="Floudas D."/>
            <person name="Sun H."/>
            <person name="Yadav J.S."/>
            <person name="Pangilinan J."/>
            <person name="Larsson K.H."/>
            <person name="Matsuura K."/>
            <person name="Barry K."/>
            <person name="Labutti K."/>
            <person name="Kuo R."/>
            <person name="Ohm R.A."/>
            <person name="Bhattacharya S.S."/>
            <person name="Shirouzu T."/>
            <person name="Yoshinaga Y."/>
            <person name="Martin F.M."/>
            <person name="Grigoriev I.V."/>
            <person name="Hibbett D.S."/>
        </authorList>
    </citation>
    <scope>NUCLEOTIDE SEQUENCE [LARGE SCALE GENOMIC DNA]</scope>
    <source>
        <strain evidence="3 4">HHB9708</strain>
    </source>
</reference>
<protein>
    <recommendedName>
        <fullName evidence="2">Yeast cell wall synthesis Kre9/Knh1-like N-terminal domain-containing protein</fullName>
    </recommendedName>
</protein>
<keyword evidence="1" id="KW-0732">Signal</keyword>
<sequence>SSALLATSVRALTITTPTNWAGNQTNTVKWTSVAGDPSTFSIELIRSTFHEMFSLANNVDLSDGSLDIPLPQLTAGPGFTLEFVNVSNVTQVFATSGTFTI</sequence>
<name>A0A164N5A4_9AGAM</name>
<dbReference type="Proteomes" id="UP000076722">
    <property type="component" value="Unassembled WGS sequence"/>
</dbReference>
<dbReference type="Pfam" id="PF10342">
    <property type="entry name" value="Kre9_KNH"/>
    <property type="match status" value="1"/>
</dbReference>
<dbReference type="PANTHER" id="PTHR35185:SF1">
    <property type="entry name" value="UPF0619 GPI-ANCHORED MEMBRANE PROTEIN C1322.10"/>
    <property type="match status" value="1"/>
</dbReference>
<evidence type="ECO:0000313" key="4">
    <source>
        <dbReference type="Proteomes" id="UP000076722"/>
    </source>
</evidence>
<dbReference type="PANTHER" id="PTHR35185">
    <property type="entry name" value="SERINE/THREONINE-RICH PROTEIN ADG2-RELATED"/>
    <property type="match status" value="1"/>
</dbReference>
<keyword evidence="4" id="KW-1185">Reference proteome</keyword>
<feature type="non-terminal residue" evidence="3">
    <location>
        <position position="101"/>
    </location>
</feature>
<evidence type="ECO:0000313" key="3">
    <source>
        <dbReference type="EMBL" id="KZS87369.1"/>
    </source>
</evidence>